<sequence length="233" mass="25999">MAVSPFLTKCVLGLGGITVTAAGAAYAGGAFSSFKEKELISKLIKTSNPDKREITTTTGTDALWKAAWKMYRYDNKDKNPGEDVWKLNDWKKPDNETINNDVEAPTSFINECKSQLSKKTFGIESDLYKEVLRYCTRDTLVKDLITENISGTGKQLLQDGDTSGWNAAWQQYLNDNKVKEKDKDKWKLSDWGSNSVSGTISANFKSTCSSKSTSKAYSVDNEDYKDVVSWCTK</sequence>
<dbReference type="OrthoDB" id="9832435at2"/>
<dbReference type="STRING" id="1111676.MHC_01250"/>
<name>H6N644_MYCHN</name>
<accession>H6N644</accession>
<evidence type="ECO:0000313" key="2">
    <source>
        <dbReference type="Proteomes" id="UP000009135"/>
    </source>
</evidence>
<dbReference type="AlphaFoldDB" id="H6N644"/>
<organism evidence="1 2">
    <name type="scientific">Mycoplasma haemocanis (strain Illinois)</name>
    <dbReference type="NCBI Taxonomy" id="1111676"/>
    <lineage>
        <taxon>Bacteria</taxon>
        <taxon>Bacillati</taxon>
        <taxon>Mycoplasmatota</taxon>
        <taxon>Mollicutes</taxon>
        <taxon>Mycoplasmataceae</taxon>
        <taxon>Mycoplasma</taxon>
    </lineage>
</organism>
<dbReference type="KEGG" id="mhe:MHC_01250"/>
<dbReference type="HOGENOM" id="CLU_098620_0_0_14"/>
<evidence type="ECO:0000313" key="1">
    <source>
        <dbReference type="EMBL" id="AEW45116.1"/>
    </source>
</evidence>
<gene>
    <name evidence="1" type="ordered locus">MHC_01250</name>
</gene>
<protein>
    <submittedName>
        <fullName evidence="1">Uncharacterized protein</fullName>
    </submittedName>
</protein>
<proteinExistence type="predicted"/>
<dbReference type="Proteomes" id="UP000009135">
    <property type="component" value="Chromosome"/>
</dbReference>
<reference evidence="1 2" key="1">
    <citation type="journal article" date="2012" name="J. Bacteriol.">
        <title>Complete genome sequence of Mycoplasma haemocanis strain Illinois.</title>
        <authorList>
            <person name="do Nascimento N.C."/>
            <person name="Guimaraes A.M."/>
            <person name="Santos A.P."/>
            <person name="Sanmiguel P.J."/>
            <person name="Messick J.B."/>
        </authorList>
    </citation>
    <scope>NUCLEOTIDE SEQUENCE [LARGE SCALE GENOMIC DNA]</scope>
    <source>
        <strain evidence="1 2">Illinois</strain>
    </source>
</reference>
<keyword evidence="2" id="KW-1185">Reference proteome</keyword>
<dbReference type="EMBL" id="CP003199">
    <property type="protein sequence ID" value="AEW45116.1"/>
    <property type="molecule type" value="Genomic_DNA"/>
</dbReference>